<protein>
    <submittedName>
        <fullName evidence="2">Uncharacterized protein</fullName>
    </submittedName>
</protein>
<reference evidence="3" key="1">
    <citation type="journal article" date="2010" name="Mol. Biosyst.">
        <title>Complete genome sequence and comparative analysis of Shewanella violacea, a psychrophilic and piezophilic bacterium from deep sea floor sediments.</title>
        <authorList>
            <person name="Aono E."/>
            <person name="Baba T."/>
            <person name="Ara T."/>
            <person name="Nishi T."/>
            <person name="Nakamichi T."/>
            <person name="Inamoto E."/>
            <person name="Toyonaga H."/>
            <person name="Hasegawa M."/>
            <person name="Takai Y."/>
            <person name="Okumura Y."/>
            <person name="Baba M."/>
            <person name="Tomita M."/>
            <person name="Kato C."/>
            <person name="Oshima T."/>
            <person name="Nakasone K."/>
            <person name="Mori H."/>
        </authorList>
    </citation>
    <scope>NUCLEOTIDE SEQUENCE [LARGE SCALE GENOMIC DNA]</scope>
    <source>
        <strain evidence="3">JCM 10179 / CIP 106290 / LMG 19151 / DSS12</strain>
    </source>
</reference>
<organism evidence="2 3">
    <name type="scientific">Shewanella violacea (strain JCM 10179 / CIP 106290 / LMG 19151 / DSS12)</name>
    <dbReference type="NCBI Taxonomy" id="637905"/>
    <lineage>
        <taxon>Bacteria</taxon>
        <taxon>Pseudomonadati</taxon>
        <taxon>Pseudomonadota</taxon>
        <taxon>Gammaproteobacteria</taxon>
        <taxon>Alteromonadales</taxon>
        <taxon>Shewanellaceae</taxon>
        <taxon>Shewanella</taxon>
    </lineage>
</organism>
<dbReference type="EMBL" id="AP011177">
    <property type="protein sequence ID" value="BAJ02420.1"/>
    <property type="molecule type" value="Genomic_DNA"/>
</dbReference>
<sequence length="106" mass="11523">MKCLIPALMLLTTSAFATGVPESFKVTADNASSLGFEIDDLGMGEKPNYKMGTLKFPNTIDGYVAARIQTYLRDFSGVYVTTTSSDAFISDKSPRVLFSYSGDVQE</sequence>
<evidence type="ECO:0000313" key="3">
    <source>
        <dbReference type="Proteomes" id="UP000002350"/>
    </source>
</evidence>
<proteinExistence type="predicted"/>
<keyword evidence="1" id="KW-0732">Signal</keyword>
<dbReference type="RefSeq" id="WP_013051724.1">
    <property type="nucleotide sequence ID" value="NC_014012.1"/>
</dbReference>
<name>D4ZL71_SHEVD</name>
<keyword evidence="3" id="KW-1185">Reference proteome</keyword>
<dbReference type="KEGG" id="svo:SVI_2449"/>
<evidence type="ECO:0000256" key="1">
    <source>
        <dbReference type="SAM" id="SignalP"/>
    </source>
</evidence>
<feature type="chain" id="PRO_5003068327" evidence="1">
    <location>
        <begin position="18"/>
        <end position="106"/>
    </location>
</feature>
<dbReference type="HOGENOM" id="CLU_2221435_0_0_6"/>
<dbReference type="AlphaFoldDB" id="D4ZL71"/>
<dbReference type="Proteomes" id="UP000002350">
    <property type="component" value="Chromosome"/>
</dbReference>
<accession>D4ZL71</accession>
<feature type="signal peptide" evidence="1">
    <location>
        <begin position="1"/>
        <end position="17"/>
    </location>
</feature>
<gene>
    <name evidence="2" type="ordered locus">SVI_2449</name>
</gene>
<evidence type="ECO:0000313" key="2">
    <source>
        <dbReference type="EMBL" id="BAJ02420.1"/>
    </source>
</evidence>